<reference evidence="1" key="1">
    <citation type="submission" date="2020-06" db="EMBL/GenBank/DDBJ databases">
        <authorList>
            <person name="Li T."/>
            <person name="Hu X."/>
            <person name="Zhang T."/>
            <person name="Song X."/>
            <person name="Zhang H."/>
            <person name="Dai N."/>
            <person name="Sheng W."/>
            <person name="Hou X."/>
            <person name="Wei L."/>
        </authorList>
    </citation>
    <scope>NUCLEOTIDE SEQUENCE</scope>
    <source>
        <strain evidence="1">G01</strain>
        <tissue evidence="1">Leaf</tissue>
    </source>
</reference>
<proteinExistence type="predicted"/>
<sequence>MTCRREASTIRHMMLSELKLSGKHWTSAISRLSLRSQNFGKWGAQNCIGSKDDGTANIQHPADRLPSPLVHLFTNLCELE</sequence>
<name>A0AAW2MTP0_9LAMI</name>
<protein>
    <submittedName>
        <fullName evidence="1">Uncharacterized protein</fullName>
    </submittedName>
</protein>
<dbReference type="AlphaFoldDB" id="A0AAW2MTP0"/>
<accession>A0AAW2MTP0</accession>
<organism evidence="1">
    <name type="scientific">Sesamum angustifolium</name>
    <dbReference type="NCBI Taxonomy" id="2727405"/>
    <lineage>
        <taxon>Eukaryota</taxon>
        <taxon>Viridiplantae</taxon>
        <taxon>Streptophyta</taxon>
        <taxon>Embryophyta</taxon>
        <taxon>Tracheophyta</taxon>
        <taxon>Spermatophyta</taxon>
        <taxon>Magnoliopsida</taxon>
        <taxon>eudicotyledons</taxon>
        <taxon>Gunneridae</taxon>
        <taxon>Pentapetalae</taxon>
        <taxon>asterids</taxon>
        <taxon>lamiids</taxon>
        <taxon>Lamiales</taxon>
        <taxon>Pedaliaceae</taxon>
        <taxon>Sesamum</taxon>
    </lineage>
</organism>
<gene>
    <name evidence="1" type="ORF">Sangu_1542300</name>
</gene>
<reference evidence="1" key="2">
    <citation type="journal article" date="2024" name="Plant">
        <title>Genomic evolution and insights into agronomic trait innovations of Sesamum species.</title>
        <authorList>
            <person name="Miao H."/>
            <person name="Wang L."/>
            <person name="Qu L."/>
            <person name="Liu H."/>
            <person name="Sun Y."/>
            <person name="Le M."/>
            <person name="Wang Q."/>
            <person name="Wei S."/>
            <person name="Zheng Y."/>
            <person name="Lin W."/>
            <person name="Duan Y."/>
            <person name="Cao H."/>
            <person name="Xiong S."/>
            <person name="Wang X."/>
            <person name="Wei L."/>
            <person name="Li C."/>
            <person name="Ma Q."/>
            <person name="Ju M."/>
            <person name="Zhao R."/>
            <person name="Li G."/>
            <person name="Mu C."/>
            <person name="Tian Q."/>
            <person name="Mei H."/>
            <person name="Zhang T."/>
            <person name="Gao T."/>
            <person name="Zhang H."/>
        </authorList>
    </citation>
    <scope>NUCLEOTIDE SEQUENCE</scope>
    <source>
        <strain evidence="1">G01</strain>
    </source>
</reference>
<dbReference type="EMBL" id="JACGWK010000009">
    <property type="protein sequence ID" value="KAL0333861.1"/>
    <property type="molecule type" value="Genomic_DNA"/>
</dbReference>
<evidence type="ECO:0000313" key="1">
    <source>
        <dbReference type="EMBL" id="KAL0333861.1"/>
    </source>
</evidence>
<comment type="caution">
    <text evidence="1">The sequence shown here is derived from an EMBL/GenBank/DDBJ whole genome shotgun (WGS) entry which is preliminary data.</text>
</comment>